<feature type="region of interest" description="Disordered" evidence="23">
    <location>
        <begin position="418"/>
        <end position="451"/>
    </location>
</feature>
<dbReference type="GO" id="GO:0016301">
    <property type="term" value="F:kinase activity"/>
    <property type="evidence" value="ECO:0007669"/>
    <property type="project" value="UniProtKB-KW"/>
</dbReference>
<reference evidence="27" key="1">
    <citation type="submission" date="2021-02" db="EMBL/GenBank/DDBJ databases">
        <title>Phycicoccus sp. MQZ13P-5T, whole genome shotgun sequence.</title>
        <authorList>
            <person name="Tuo L."/>
        </authorList>
    </citation>
    <scope>NUCLEOTIDE SEQUENCE</scope>
    <source>
        <strain evidence="27">MQZ13P-5</strain>
    </source>
</reference>
<evidence type="ECO:0000256" key="14">
    <source>
        <dbReference type="ARBA" id="ARBA00022842"/>
    </source>
</evidence>
<dbReference type="Pfam" id="PF00672">
    <property type="entry name" value="HAMP"/>
    <property type="match status" value="1"/>
</dbReference>
<keyword evidence="12" id="KW-0378">Hydrolase</keyword>
<dbReference type="InterPro" id="IPR050980">
    <property type="entry name" value="2C_sensor_his_kinase"/>
</dbReference>
<evidence type="ECO:0000256" key="6">
    <source>
        <dbReference type="ARBA" id="ARBA00022475"/>
    </source>
</evidence>
<dbReference type="EC" id="2.7.13.3" evidence="5"/>
<evidence type="ECO:0000256" key="4">
    <source>
        <dbReference type="ARBA" id="ARBA00004651"/>
    </source>
</evidence>
<evidence type="ECO:0000259" key="26">
    <source>
        <dbReference type="PROSITE" id="PS50885"/>
    </source>
</evidence>
<evidence type="ECO:0000256" key="15">
    <source>
        <dbReference type="ARBA" id="ARBA00022912"/>
    </source>
</evidence>
<dbReference type="PROSITE" id="PS50109">
    <property type="entry name" value="HIS_KIN"/>
    <property type="match status" value="1"/>
</dbReference>
<organism evidence="27 28">
    <name type="scientific">Phycicoccus sonneratiae</name>
    <dbReference type="NCBI Taxonomy" id="2807628"/>
    <lineage>
        <taxon>Bacteria</taxon>
        <taxon>Bacillati</taxon>
        <taxon>Actinomycetota</taxon>
        <taxon>Actinomycetes</taxon>
        <taxon>Micrococcales</taxon>
        <taxon>Intrasporangiaceae</taxon>
        <taxon>Phycicoccus</taxon>
    </lineage>
</organism>
<dbReference type="SUPFAM" id="SSF47384">
    <property type="entry name" value="Homodimeric domain of signal transducing histidine kinase"/>
    <property type="match status" value="1"/>
</dbReference>
<evidence type="ECO:0000256" key="8">
    <source>
        <dbReference type="ARBA" id="ARBA00022679"/>
    </source>
</evidence>
<evidence type="ECO:0000256" key="9">
    <source>
        <dbReference type="ARBA" id="ARBA00022692"/>
    </source>
</evidence>
<evidence type="ECO:0000256" key="16">
    <source>
        <dbReference type="ARBA" id="ARBA00022989"/>
    </source>
</evidence>
<dbReference type="InterPro" id="IPR005467">
    <property type="entry name" value="His_kinase_dom"/>
</dbReference>
<keyword evidence="10" id="KW-0547">Nucleotide-binding</keyword>
<dbReference type="InterPro" id="IPR036890">
    <property type="entry name" value="HATPase_C_sf"/>
</dbReference>
<gene>
    <name evidence="27" type="ORF">JQN70_06085</name>
</gene>
<evidence type="ECO:0000256" key="22">
    <source>
        <dbReference type="ARBA" id="ARBA00041776"/>
    </source>
</evidence>
<evidence type="ECO:0000256" key="23">
    <source>
        <dbReference type="SAM" id="MobiDB-lite"/>
    </source>
</evidence>
<dbReference type="PROSITE" id="PS50885">
    <property type="entry name" value="HAMP"/>
    <property type="match status" value="1"/>
</dbReference>
<keyword evidence="11 27" id="KW-0418">Kinase</keyword>
<evidence type="ECO:0000256" key="12">
    <source>
        <dbReference type="ARBA" id="ARBA00022801"/>
    </source>
</evidence>
<evidence type="ECO:0000313" key="28">
    <source>
        <dbReference type="Proteomes" id="UP001430172"/>
    </source>
</evidence>
<evidence type="ECO:0000256" key="18">
    <source>
        <dbReference type="ARBA" id="ARBA00023016"/>
    </source>
</evidence>
<proteinExistence type="predicted"/>
<evidence type="ECO:0000256" key="2">
    <source>
        <dbReference type="ARBA" id="ARBA00001936"/>
    </source>
</evidence>
<feature type="domain" description="HAMP" evidence="26">
    <location>
        <begin position="160"/>
        <end position="215"/>
    </location>
</feature>
<evidence type="ECO:0000256" key="11">
    <source>
        <dbReference type="ARBA" id="ARBA00022777"/>
    </source>
</evidence>
<keyword evidence="28" id="KW-1185">Reference proteome</keyword>
<dbReference type="Pfam" id="PF00512">
    <property type="entry name" value="HisKA"/>
    <property type="match status" value="1"/>
</dbReference>
<dbReference type="SMART" id="SM00387">
    <property type="entry name" value="HATPase_c"/>
    <property type="match status" value="1"/>
</dbReference>
<keyword evidence="24" id="KW-0472">Membrane</keyword>
<keyword evidence="9 24" id="KW-0812">Transmembrane</keyword>
<accession>A0ABS2CJ97</accession>
<keyword evidence="15" id="KW-0904">Protein phosphatase</keyword>
<dbReference type="SUPFAM" id="SSF55874">
    <property type="entry name" value="ATPase domain of HSP90 chaperone/DNA topoisomerase II/histidine kinase"/>
    <property type="match status" value="1"/>
</dbReference>
<keyword evidence="20" id="KW-0464">Manganese</keyword>
<dbReference type="InterPro" id="IPR036097">
    <property type="entry name" value="HisK_dim/P_sf"/>
</dbReference>
<dbReference type="PRINTS" id="PR00344">
    <property type="entry name" value="BCTRLSENSOR"/>
</dbReference>
<dbReference type="Pfam" id="PF02518">
    <property type="entry name" value="HATPase_c"/>
    <property type="match status" value="1"/>
</dbReference>
<evidence type="ECO:0000256" key="5">
    <source>
        <dbReference type="ARBA" id="ARBA00012438"/>
    </source>
</evidence>
<comment type="subcellular location">
    <subcellularLocation>
        <location evidence="4">Cell membrane</location>
        <topology evidence="4">Multi-pass membrane protein</topology>
    </subcellularLocation>
</comment>
<evidence type="ECO:0000259" key="25">
    <source>
        <dbReference type="PROSITE" id="PS50109"/>
    </source>
</evidence>
<name>A0ABS2CJ97_9MICO</name>
<comment type="cofactor">
    <cofactor evidence="3">
        <name>Mg(2+)</name>
        <dbReference type="ChEBI" id="CHEBI:18420"/>
    </cofactor>
</comment>
<evidence type="ECO:0000256" key="20">
    <source>
        <dbReference type="ARBA" id="ARBA00023211"/>
    </source>
</evidence>
<dbReference type="PANTHER" id="PTHR44936">
    <property type="entry name" value="SENSOR PROTEIN CREC"/>
    <property type="match status" value="1"/>
</dbReference>
<dbReference type="PANTHER" id="PTHR44936:SF9">
    <property type="entry name" value="SENSOR PROTEIN CREC"/>
    <property type="match status" value="1"/>
</dbReference>
<evidence type="ECO:0000313" key="27">
    <source>
        <dbReference type="EMBL" id="MBM6399946.1"/>
    </source>
</evidence>
<sequence>MTRARGAGRTRTGGGLRARIAAVVILVVLAAVAGLGVAVHLLVLREQVDTARRAAADRMAAALDVRAATGLLSFDAREDDPAVPAELRDAVRGDGARATLVTGGSVRTVWAAGRSGDVVLSTRTRLVPGEGTLAQVDRALLLAGVVVVLLAGLVGWVTAGRLARRLRRAAETARTVASGGDPASLRRVVGDRRDEVGALAEAVDAMAGRLAERVRAEQRFTADVAHDLRTPVTGLLTAAELLEPSRAAELVRDRARALAALVEELLEVARLDGGDEQALVEQVDLGEVVRRVVRRGVASGELPAEAVTVSSDGPALVATDARRVDRVVSNLVRNALRHGAAPVEVAQRGSVVEVRDHGPGFDEPLLRDGPQRLRHDRADAGGHGLGLVIAAGQAGVLGARLELDNAPGGGARARLLLPATPPGAADVPPDAVPHDEVTDGSRARERTGRRP</sequence>
<evidence type="ECO:0000256" key="7">
    <source>
        <dbReference type="ARBA" id="ARBA00022553"/>
    </source>
</evidence>
<comment type="caution">
    <text evidence="27">The sequence shown here is derived from an EMBL/GenBank/DDBJ whole genome shotgun (WGS) entry which is preliminary data.</text>
</comment>
<dbReference type="InterPro" id="IPR003661">
    <property type="entry name" value="HisK_dim/P_dom"/>
</dbReference>
<dbReference type="EMBL" id="JAFDVD010000007">
    <property type="protein sequence ID" value="MBM6399946.1"/>
    <property type="molecule type" value="Genomic_DNA"/>
</dbReference>
<dbReference type="RefSeq" id="WP_204130431.1">
    <property type="nucleotide sequence ID" value="NZ_JAFDVD010000007.1"/>
</dbReference>
<evidence type="ECO:0000256" key="24">
    <source>
        <dbReference type="SAM" id="Phobius"/>
    </source>
</evidence>
<keyword evidence="18" id="KW-0346">Stress response</keyword>
<keyword evidence="19" id="KW-0843">Virulence</keyword>
<dbReference type="InterPro" id="IPR004358">
    <property type="entry name" value="Sig_transdc_His_kin-like_C"/>
</dbReference>
<dbReference type="InterPro" id="IPR003660">
    <property type="entry name" value="HAMP_dom"/>
</dbReference>
<dbReference type="Proteomes" id="UP001430172">
    <property type="component" value="Unassembled WGS sequence"/>
</dbReference>
<dbReference type="SMART" id="SM00388">
    <property type="entry name" value="HisKA"/>
    <property type="match status" value="1"/>
</dbReference>
<keyword evidence="16 24" id="KW-1133">Transmembrane helix</keyword>
<evidence type="ECO:0000256" key="17">
    <source>
        <dbReference type="ARBA" id="ARBA00023012"/>
    </source>
</evidence>
<evidence type="ECO:0000256" key="19">
    <source>
        <dbReference type="ARBA" id="ARBA00023026"/>
    </source>
</evidence>
<dbReference type="Gene3D" id="6.10.340.10">
    <property type="match status" value="1"/>
</dbReference>
<dbReference type="Gene3D" id="1.10.287.130">
    <property type="match status" value="1"/>
</dbReference>
<comment type="cofactor">
    <cofactor evidence="2">
        <name>Mn(2+)</name>
        <dbReference type="ChEBI" id="CHEBI:29035"/>
    </cofactor>
</comment>
<evidence type="ECO:0000256" key="13">
    <source>
        <dbReference type="ARBA" id="ARBA00022840"/>
    </source>
</evidence>
<feature type="compositionally biased region" description="Basic and acidic residues" evidence="23">
    <location>
        <begin position="432"/>
        <end position="451"/>
    </location>
</feature>
<feature type="transmembrane region" description="Helical" evidence="24">
    <location>
        <begin position="20"/>
        <end position="43"/>
    </location>
</feature>
<evidence type="ECO:0000256" key="3">
    <source>
        <dbReference type="ARBA" id="ARBA00001946"/>
    </source>
</evidence>
<keyword evidence="13" id="KW-0067">ATP-binding</keyword>
<comment type="catalytic activity">
    <reaction evidence="1">
        <text>ATP + protein L-histidine = ADP + protein N-phospho-L-histidine.</text>
        <dbReference type="EC" id="2.7.13.3"/>
    </reaction>
</comment>
<keyword evidence="14" id="KW-0460">Magnesium</keyword>
<evidence type="ECO:0000256" key="1">
    <source>
        <dbReference type="ARBA" id="ARBA00000085"/>
    </source>
</evidence>
<keyword evidence="8" id="KW-0808">Transferase</keyword>
<protein>
    <recommendedName>
        <fullName evidence="21">Signal transduction histidine-protein kinase/phosphatase MprB</fullName>
        <ecNumber evidence="5">2.7.13.3</ecNumber>
    </recommendedName>
    <alternativeName>
        <fullName evidence="22">Mycobacterial persistence regulator B</fullName>
    </alternativeName>
</protein>
<evidence type="ECO:0000256" key="21">
    <source>
        <dbReference type="ARBA" id="ARBA00040454"/>
    </source>
</evidence>
<evidence type="ECO:0000256" key="10">
    <source>
        <dbReference type="ARBA" id="ARBA00022741"/>
    </source>
</evidence>
<keyword evidence="7" id="KW-0597">Phosphoprotein</keyword>
<dbReference type="CDD" id="cd00082">
    <property type="entry name" value="HisKA"/>
    <property type="match status" value="1"/>
</dbReference>
<dbReference type="Gene3D" id="3.30.565.10">
    <property type="entry name" value="Histidine kinase-like ATPase, C-terminal domain"/>
    <property type="match status" value="1"/>
</dbReference>
<keyword evidence="6" id="KW-1003">Cell membrane</keyword>
<keyword evidence="17" id="KW-0902">Two-component regulatory system</keyword>
<feature type="domain" description="Histidine kinase" evidence="25">
    <location>
        <begin position="223"/>
        <end position="421"/>
    </location>
</feature>
<feature type="transmembrane region" description="Helical" evidence="24">
    <location>
        <begin position="139"/>
        <end position="159"/>
    </location>
</feature>
<dbReference type="InterPro" id="IPR003594">
    <property type="entry name" value="HATPase_dom"/>
</dbReference>
<dbReference type="SMART" id="SM00304">
    <property type="entry name" value="HAMP"/>
    <property type="match status" value="1"/>
</dbReference>